<dbReference type="EMBL" id="VDEP01000103">
    <property type="protein sequence ID" value="KAA1131536.1"/>
    <property type="molecule type" value="Genomic_DNA"/>
</dbReference>
<accession>A0A5B0RZP6</accession>
<dbReference type="EMBL" id="VSWC01000131">
    <property type="protein sequence ID" value="KAA1080579.1"/>
    <property type="molecule type" value="Genomic_DNA"/>
</dbReference>
<feature type="compositionally biased region" description="Polar residues" evidence="1">
    <location>
        <begin position="12"/>
        <end position="30"/>
    </location>
</feature>
<evidence type="ECO:0000313" key="4">
    <source>
        <dbReference type="Proteomes" id="UP000324748"/>
    </source>
</evidence>
<evidence type="ECO:0000313" key="5">
    <source>
        <dbReference type="Proteomes" id="UP000325313"/>
    </source>
</evidence>
<evidence type="ECO:0000256" key="1">
    <source>
        <dbReference type="SAM" id="MobiDB-lite"/>
    </source>
</evidence>
<feature type="compositionally biased region" description="Basic and acidic residues" evidence="1">
    <location>
        <begin position="92"/>
        <end position="107"/>
    </location>
</feature>
<feature type="region of interest" description="Disordered" evidence="1">
    <location>
        <begin position="77"/>
        <end position="115"/>
    </location>
</feature>
<evidence type="ECO:0000313" key="2">
    <source>
        <dbReference type="EMBL" id="KAA1080579.1"/>
    </source>
</evidence>
<gene>
    <name evidence="2" type="ORF">PGT21_013078</name>
    <name evidence="3" type="ORF">PGTUg99_028787</name>
</gene>
<proteinExistence type="predicted"/>
<name>A0A5B0RZP6_PUCGR</name>
<comment type="caution">
    <text evidence="3">The sequence shown here is derived from an EMBL/GenBank/DDBJ whole genome shotgun (WGS) entry which is preliminary data.</text>
</comment>
<dbReference type="AlphaFoldDB" id="A0A5B0RZP6"/>
<dbReference type="Proteomes" id="UP000325313">
    <property type="component" value="Unassembled WGS sequence"/>
</dbReference>
<organism evidence="3 5">
    <name type="scientific">Puccinia graminis f. sp. tritici</name>
    <dbReference type="NCBI Taxonomy" id="56615"/>
    <lineage>
        <taxon>Eukaryota</taxon>
        <taxon>Fungi</taxon>
        <taxon>Dikarya</taxon>
        <taxon>Basidiomycota</taxon>
        <taxon>Pucciniomycotina</taxon>
        <taxon>Pucciniomycetes</taxon>
        <taxon>Pucciniales</taxon>
        <taxon>Pucciniaceae</taxon>
        <taxon>Puccinia</taxon>
    </lineage>
</organism>
<protein>
    <submittedName>
        <fullName evidence="3">Uncharacterized protein</fullName>
    </submittedName>
</protein>
<reference evidence="4 5" key="1">
    <citation type="submission" date="2019-05" db="EMBL/GenBank/DDBJ databases">
        <title>Emergence of the Ug99 lineage of the wheat stem rust pathogen through somatic hybridization.</title>
        <authorList>
            <person name="Li F."/>
            <person name="Upadhyaya N.M."/>
            <person name="Sperschneider J."/>
            <person name="Matny O."/>
            <person name="Nguyen-Phuc H."/>
            <person name="Mago R."/>
            <person name="Raley C."/>
            <person name="Miller M.E."/>
            <person name="Silverstein K.A.T."/>
            <person name="Henningsen E."/>
            <person name="Hirsch C.D."/>
            <person name="Visser B."/>
            <person name="Pretorius Z.A."/>
            <person name="Steffenson B.J."/>
            <person name="Schwessinger B."/>
            <person name="Dodds P.N."/>
            <person name="Figueroa M."/>
        </authorList>
    </citation>
    <scope>NUCLEOTIDE SEQUENCE [LARGE SCALE GENOMIC DNA]</scope>
    <source>
        <strain evidence="2">21-0</strain>
        <strain evidence="3 5">Ug99</strain>
    </source>
</reference>
<dbReference type="Proteomes" id="UP000324748">
    <property type="component" value="Unassembled WGS sequence"/>
</dbReference>
<keyword evidence="4" id="KW-1185">Reference proteome</keyword>
<feature type="region of interest" description="Disordered" evidence="1">
    <location>
        <begin position="1"/>
        <end position="32"/>
    </location>
</feature>
<evidence type="ECO:0000313" key="3">
    <source>
        <dbReference type="EMBL" id="KAA1131536.1"/>
    </source>
</evidence>
<dbReference type="OrthoDB" id="10677098at2759"/>
<sequence length="115" mass="12734">MKKSVERLANNRGESSGVENDLASPQSPNTEVLEAERNIRRRWEGPDGPADWADVAEEGETYSDYMDRILEALELLNSRAMPQQDTSPIPEVESKDGRAKGIEEGGSKKKSSSQK</sequence>